<evidence type="ECO:0000313" key="3">
    <source>
        <dbReference type="Proteomes" id="UP000281474"/>
    </source>
</evidence>
<accession>A0A3L8PZY6</accession>
<dbReference type="AlphaFoldDB" id="A0A3L8PZY6"/>
<evidence type="ECO:0000256" key="1">
    <source>
        <dbReference type="SAM" id="SignalP"/>
    </source>
</evidence>
<dbReference type="Proteomes" id="UP000281474">
    <property type="component" value="Unassembled WGS sequence"/>
</dbReference>
<gene>
    <name evidence="2" type="ORF">D5018_05505</name>
</gene>
<organism evidence="2 3">
    <name type="scientific">Parashewanella curva</name>
    <dbReference type="NCBI Taxonomy" id="2338552"/>
    <lineage>
        <taxon>Bacteria</taxon>
        <taxon>Pseudomonadati</taxon>
        <taxon>Pseudomonadota</taxon>
        <taxon>Gammaproteobacteria</taxon>
        <taxon>Alteromonadales</taxon>
        <taxon>Shewanellaceae</taxon>
        <taxon>Parashewanella</taxon>
    </lineage>
</organism>
<name>A0A3L8PZY6_9GAMM</name>
<comment type="caution">
    <text evidence="2">The sequence shown here is derived from an EMBL/GenBank/DDBJ whole genome shotgun (WGS) entry which is preliminary data.</text>
</comment>
<dbReference type="RefSeq" id="WP_121838005.1">
    <property type="nucleotide sequence ID" value="NZ_ML014761.1"/>
</dbReference>
<keyword evidence="3" id="KW-1185">Reference proteome</keyword>
<dbReference type="EMBL" id="QZEI01000012">
    <property type="protein sequence ID" value="RLV60730.1"/>
    <property type="molecule type" value="Genomic_DNA"/>
</dbReference>
<sequence length="120" mass="13596">MKNLLLILLFFPFTAFSAIHDGHTIDRHKFNCKGELDVTSKDGSSKTIFQLSGQCLFNGYDVQLFIPGFGYGSHFTADLLKLDIKDVFQAYNTNDPVFKAITEWKMAVDFNSMPVSNFNQ</sequence>
<dbReference type="OrthoDB" id="10015706at2"/>
<proteinExistence type="predicted"/>
<keyword evidence="1" id="KW-0732">Signal</keyword>
<feature type="signal peptide" evidence="1">
    <location>
        <begin position="1"/>
        <end position="17"/>
    </location>
</feature>
<evidence type="ECO:0000313" key="2">
    <source>
        <dbReference type="EMBL" id="RLV60730.1"/>
    </source>
</evidence>
<reference evidence="2 3" key="1">
    <citation type="submission" date="2018-09" db="EMBL/GenBank/DDBJ databases">
        <title>Phylogeny of the Shewanellaceae, and recommendation for two new genera, Pseudoshewanella and Parashewanella.</title>
        <authorList>
            <person name="Wang G."/>
        </authorList>
    </citation>
    <scope>NUCLEOTIDE SEQUENCE [LARGE SCALE GENOMIC DNA]</scope>
    <source>
        <strain evidence="2 3">C51</strain>
    </source>
</reference>
<protein>
    <submittedName>
        <fullName evidence="2">Uncharacterized protein</fullName>
    </submittedName>
</protein>
<feature type="chain" id="PRO_5018056468" evidence="1">
    <location>
        <begin position="18"/>
        <end position="120"/>
    </location>
</feature>